<dbReference type="OrthoDB" id="9784484at2"/>
<proteinExistence type="inferred from homology"/>
<dbReference type="Pfam" id="PF25917">
    <property type="entry name" value="BSH_RND"/>
    <property type="match status" value="1"/>
</dbReference>
<comment type="similarity">
    <text evidence="1">Belongs to the membrane fusion protein (MFP) (TC 8.A.1) family.</text>
</comment>
<dbReference type="InterPro" id="IPR058792">
    <property type="entry name" value="Beta-barrel_RND_2"/>
</dbReference>
<dbReference type="NCBIfam" id="TIGR01730">
    <property type="entry name" value="RND_mfp"/>
    <property type="match status" value="1"/>
</dbReference>
<dbReference type="EMBL" id="CP012333">
    <property type="protein sequence ID" value="AKV03973.1"/>
    <property type="molecule type" value="Genomic_DNA"/>
</dbReference>
<dbReference type="STRING" id="1391654.AKJ09_10636"/>
<evidence type="ECO:0000259" key="3">
    <source>
        <dbReference type="Pfam" id="PF25954"/>
    </source>
</evidence>
<feature type="domain" description="Multidrug resistance protein MdtA-like barrel-sandwich hybrid" evidence="2">
    <location>
        <begin position="75"/>
        <end position="192"/>
    </location>
</feature>
<dbReference type="Proteomes" id="UP000064967">
    <property type="component" value="Chromosome"/>
</dbReference>
<sequence length="384" mass="40254">MRWFLTILGILVTIGALAAVKSAQIGKLINYGKQAEKDGPPPEAVGTALSEEQSWEGTLTAVGSVATAKGVALAADAAGVVTRVSFESGNSVKQGQVLVEIDSKVERAQLASALTRKELATTTLTRTRALAAKGAISPAQLDADEAALQTATTDVEGLQAQIAKKTIRAPFAGKLGIRNVNLGQYLQPGTPVTVLETIDAVHVDFSLPQQRLADVTVGQAVRITVEGSTTPPLDGSIAAVDPTVDPSTRTIKVRADVANKTEGLRPGMFVQVAVVMPDKRKSVTVPATAIVHAPYGDSVFIVEDRKAETPGAANTPDGKPVRVARQQFVRVGASRGDFVSVLDGMKASQEVVTAGAFKLRNNATVFVDNSKQPAPKLDPKPENR</sequence>
<gene>
    <name evidence="4" type="ORF">AKJ09_10636</name>
</gene>
<dbReference type="GO" id="GO:0015562">
    <property type="term" value="F:efflux transmembrane transporter activity"/>
    <property type="evidence" value="ECO:0007669"/>
    <property type="project" value="TreeGrafter"/>
</dbReference>
<evidence type="ECO:0000256" key="1">
    <source>
        <dbReference type="ARBA" id="ARBA00009477"/>
    </source>
</evidence>
<dbReference type="Gene3D" id="2.40.420.20">
    <property type="match status" value="1"/>
</dbReference>
<protein>
    <submittedName>
        <fullName evidence="4">Putative Co/Zn/Cd efflux system membrane fusion protein</fullName>
    </submittedName>
</protein>
<evidence type="ECO:0000313" key="5">
    <source>
        <dbReference type="Proteomes" id="UP000064967"/>
    </source>
</evidence>
<dbReference type="InterPro" id="IPR006143">
    <property type="entry name" value="RND_pump_MFP"/>
</dbReference>
<dbReference type="Gene3D" id="2.40.30.170">
    <property type="match status" value="1"/>
</dbReference>
<reference evidence="4 5" key="1">
    <citation type="submission" date="2015-08" db="EMBL/GenBank/DDBJ databases">
        <authorList>
            <person name="Babu N.S."/>
            <person name="Beckwith C.J."/>
            <person name="Beseler K.G."/>
            <person name="Brison A."/>
            <person name="Carone J.V."/>
            <person name="Caskin T.P."/>
            <person name="Diamond M."/>
            <person name="Durham M.E."/>
            <person name="Foxe J.M."/>
            <person name="Go M."/>
            <person name="Henderson B.A."/>
            <person name="Jones I.B."/>
            <person name="McGettigan J.A."/>
            <person name="Micheletti S.J."/>
            <person name="Nasrallah M.E."/>
            <person name="Ortiz D."/>
            <person name="Piller C.R."/>
            <person name="Privatt S.R."/>
            <person name="Schneider S.L."/>
            <person name="Sharp S."/>
            <person name="Smith T.C."/>
            <person name="Stanton J.D."/>
            <person name="Ullery H.E."/>
            <person name="Wilson R.J."/>
            <person name="Serrano M.G."/>
            <person name="Buck G."/>
            <person name="Lee V."/>
            <person name="Wang Y."/>
            <person name="Carvalho R."/>
            <person name="Voegtly L."/>
            <person name="Shi R."/>
            <person name="Duckworth R."/>
            <person name="Johnson A."/>
            <person name="Loviza R."/>
            <person name="Walstead R."/>
            <person name="Shah Z."/>
            <person name="Kiflezghi M."/>
            <person name="Wade K."/>
            <person name="Ball S.L."/>
            <person name="Bradley K.W."/>
            <person name="Asai D.J."/>
            <person name="Bowman C.A."/>
            <person name="Russell D.A."/>
            <person name="Pope W.H."/>
            <person name="Jacobs-Sera D."/>
            <person name="Hendrix R.W."/>
            <person name="Hatfull G.F."/>
        </authorList>
    </citation>
    <scope>NUCLEOTIDE SEQUENCE [LARGE SCALE GENOMIC DNA]</scope>
    <source>
        <strain evidence="4 5">DSM 27648</strain>
    </source>
</reference>
<dbReference type="KEGG" id="llu:AKJ09_10636"/>
<dbReference type="PANTHER" id="PTHR30469:SF11">
    <property type="entry name" value="BLL4320 PROTEIN"/>
    <property type="match status" value="1"/>
</dbReference>
<dbReference type="SUPFAM" id="SSF111369">
    <property type="entry name" value="HlyD-like secretion proteins"/>
    <property type="match status" value="1"/>
</dbReference>
<keyword evidence="5" id="KW-1185">Reference proteome</keyword>
<dbReference type="AlphaFoldDB" id="A0A0K1QE24"/>
<dbReference type="GO" id="GO:1990281">
    <property type="term" value="C:efflux pump complex"/>
    <property type="evidence" value="ECO:0007669"/>
    <property type="project" value="TreeGrafter"/>
</dbReference>
<dbReference type="RefSeq" id="WP_146654653.1">
    <property type="nucleotide sequence ID" value="NZ_CP012333.1"/>
</dbReference>
<evidence type="ECO:0000313" key="4">
    <source>
        <dbReference type="EMBL" id="AKV03973.1"/>
    </source>
</evidence>
<dbReference type="FunFam" id="2.40.30.170:FF:000010">
    <property type="entry name" value="Efflux RND transporter periplasmic adaptor subunit"/>
    <property type="match status" value="1"/>
</dbReference>
<dbReference type="PANTHER" id="PTHR30469">
    <property type="entry name" value="MULTIDRUG RESISTANCE PROTEIN MDTA"/>
    <property type="match status" value="1"/>
</dbReference>
<dbReference type="Gene3D" id="2.40.50.100">
    <property type="match status" value="1"/>
</dbReference>
<organism evidence="4 5">
    <name type="scientific">Labilithrix luteola</name>
    <dbReference type="NCBI Taxonomy" id="1391654"/>
    <lineage>
        <taxon>Bacteria</taxon>
        <taxon>Pseudomonadati</taxon>
        <taxon>Myxococcota</taxon>
        <taxon>Polyangia</taxon>
        <taxon>Polyangiales</taxon>
        <taxon>Labilitrichaceae</taxon>
        <taxon>Labilithrix</taxon>
    </lineage>
</organism>
<evidence type="ECO:0000259" key="2">
    <source>
        <dbReference type="Pfam" id="PF25917"/>
    </source>
</evidence>
<accession>A0A0K1QE24</accession>
<dbReference type="Gene3D" id="1.10.287.470">
    <property type="entry name" value="Helix hairpin bin"/>
    <property type="match status" value="1"/>
</dbReference>
<feature type="domain" description="CusB-like beta-barrel" evidence="3">
    <location>
        <begin position="202"/>
        <end position="274"/>
    </location>
</feature>
<dbReference type="InterPro" id="IPR058625">
    <property type="entry name" value="MdtA-like_BSH"/>
</dbReference>
<name>A0A0K1QE24_9BACT</name>
<dbReference type="Pfam" id="PF25954">
    <property type="entry name" value="Beta-barrel_RND_2"/>
    <property type="match status" value="1"/>
</dbReference>